<protein>
    <submittedName>
        <fullName evidence="1">Uncharacterized protein</fullName>
    </submittedName>
</protein>
<dbReference type="EMBL" id="CM046391">
    <property type="protein sequence ID" value="KAI8558192.1"/>
    <property type="molecule type" value="Genomic_DNA"/>
</dbReference>
<evidence type="ECO:0000313" key="2">
    <source>
        <dbReference type="Proteomes" id="UP001062846"/>
    </source>
</evidence>
<gene>
    <name evidence="1" type="ORF">RHMOL_Rhmol04G0070800</name>
</gene>
<evidence type="ECO:0000313" key="1">
    <source>
        <dbReference type="EMBL" id="KAI8558192.1"/>
    </source>
</evidence>
<comment type="caution">
    <text evidence="1">The sequence shown here is derived from an EMBL/GenBank/DDBJ whole genome shotgun (WGS) entry which is preliminary data.</text>
</comment>
<keyword evidence="2" id="KW-1185">Reference proteome</keyword>
<proteinExistence type="predicted"/>
<accession>A0ACC0P093</accession>
<name>A0ACC0P093_RHOML</name>
<dbReference type="Proteomes" id="UP001062846">
    <property type="component" value="Chromosome 4"/>
</dbReference>
<reference evidence="1" key="1">
    <citation type="submission" date="2022-02" db="EMBL/GenBank/DDBJ databases">
        <title>Plant Genome Project.</title>
        <authorList>
            <person name="Zhang R.-G."/>
        </authorList>
    </citation>
    <scope>NUCLEOTIDE SEQUENCE</scope>
    <source>
        <strain evidence="1">AT1</strain>
    </source>
</reference>
<organism evidence="1 2">
    <name type="scientific">Rhododendron molle</name>
    <name type="common">Chinese azalea</name>
    <name type="synonym">Azalea mollis</name>
    <dbReference type="NCBI Taxonomy" id="49168"/>
    <lineage>
        <taxon>Eukaryota</taxon>
        <taxon>Viridiplantae</taxon>
        <taxon>Streptophyta</taxon>
        <taxon>Embryophyta</taxon>
        <taxon>Tracheophyta</taxon>
        <taxon>Spermatophyta</taxon>
        <taxon>Magnoliopsida</taxon>
        <taxon>eudicotyledons</taxon>
        <taxon>Gunneridae</taxon>
        <taxon>Pentapetalae</taxon>
        <taxon>asterids</taxon>
        <taxon>Ericales</taxon>
        <taxon>Ericaceae</taxon>
        <taxon>Ericoideae</taxon>
        <taxon>Rhodoreae</taxon>
        <taxon>Rhododendron</taxon>
    </lineage>
</organism>
<sequence>MMMKASAAVVATMEGGNSAMVVAAMEGDEGRPERRQQGLSFWTCIKILKKQSERKNQNHDRLYHTLRSTLSYIEIYL</sequence>